<dbReference type="PATRIC" id="fig|1095748.3.peg.969"/>
<name>I2NU91_NEISI</name>
<comment type="caution">
    <text evidence="1">The sequence shown here is derived from an EMBL/GenBank/DDBJ whole genome shotgun (WGS) entry which is preliminary data.</text>
</comment>
<proteinExistence type="predicted"/>
<evidence type="ECO:0000313" key="2">
    <source>
        <dbReference type="Proteomes" id="UP000004473"/>
    </source>
</evidence>
<dbReference type="Proteomes" id="UP000004473">
    <property type="component" value="Unassembled WGS sequence"/>
</dbReference>
<reference evidence="1 2" key="1">
    <citation type="submission" date="2012-04" db="EMBL/GenBank/DDBJ databases">
        <authorList>
            <person name="Harkins D.M."/>
            <person name="Madupu R."/>
            <person name="Durkin A.S."/>
            <person name="Torralba M."/>
            <person name="Methe B."/>
            <person name="Sutton G.G."/>
            <person name="Nelson K.E."/>
        </authorList>
    </citation>
    <scope>NUCLEOTIDE SEQUENCE [LARGE SCALE GENOMIC DNA]</scope>
    <source>
        <strain evidence="1 2">VK64</strain>
    </source>
</reference>
<protein>
    <submittedName>
        <fullName evidence="1">Uncharacterized protein</fullName>
    </submittedName>
</protein>
<evidence type="ECO:0000313" key="1">
    <source>
        <dbReference type="EMBL" id="EIG29402.1"/>
    </source>
</evidence>
<dbReference type="EMBL" id="AJMT01000070">
    <property type="protein sequence ID" value="EIG29402.1"/>
    <property type="molecule type" value="Genomic_DNA"/>
</dbReference>
<sequence length="58" mass="6580">MRHRFAGFATYSSGFRLNASSLRPKAKQAFDFSDDLKPFHQYSGLTLNQDKATKPQTV</sequence>
<organism evidence="1 2">
    <name type="scientific">Neisseria sicca VK64</name>
    <dbReference type="NCBI Taxonomy" id="1095748"/>
    <lineage>
        <taxon>Bacteria</taxon>
        <taxon>Pseudomonadati</taxon>
        <taxon>Pseudomonadota</taxon>
        <taxon>Betaproteobacteria</taxon>
        <taxon>Neisseriales</taxon>
        <taxon>Neisseriaceae</taxon>
        <taxon>Neisseria</taxon>
    </lineage>
</organism>
<dbReference type="AlphaFoldDB" id="I2NU91"/>
<accession>I2NU91</accession>
<gene>
    <name evidence="1" type="ORF">HMPREF1051_1832</name>
</gene>